<evidence type="ECO:0000313" key="1">
    <source>
        <dbReference type="EMBL" id="SCF10674.1"/>
    </source>
</evidence>
<evidence type="ECO:0000313" key="2">
    <source>
        <dbReference type="Proteomes" id="UP000199405"/>
    </source>
</evidence>
<name>A0ABY0KY71_9ACTN</name>
<reference evidence="1 2" key="1">
    <citation type="submission" date="2016-06" db="EMBL/GenBank/DDBJ databases">
        <authorList>
            <person name="Varghese N."/>
            <person name="Submissions Spin"/>
        </authorList>
    </citation>
    <scope>NUCLEOTIDE SEQUENCE [LARGE SCALE GENOMIC DNA]</scope>
    <source>
        <strain evidence="1 2">DSM 45142</strain>
    </source>
</reference>
<organism evidence="1 2">
    <name type="scientific">Micromonospora tulbaghiae</name>
    <dbReference type="NCBI Taxonomy" id="479978"/>
    <lineage>
        <taxon>Bacteria</taxon>
        <taxon>Bacillati</taxon>
        <taxon>Actinomycetota</taxon>
        <taxon>Actinomycetes</taxon>
        <taxon>Micromonosporales</taxon>
        <taxon>Micromonosporaceae</taxon>
        <taxon>Micromonospora</taxon>
    </lineage>
</organism>
<protein>
    <submittedName>
        <fullName evidence="1">Uncharacterized protein</fullName>
    </submittedName>
</protein>
<dbReference type="Proteomes" id="UP000199405">
    <property type="component" value="Unassembled WGS sequence"/>
</dbReference>
<sequence>MIPRVRKRGAAWEYRCGCRVEEGVTEPEPSCLWRSGGRALP</sequence>
<dbReference type="EMBL" id="FMCQ01000010">
    <property type="protein sequence ID" value="SCF10674.1"/>
    <property type="molecule type" value="Genomic_DNA"/>
</dbReference>
<gene>
    <name evidence="1" type="ORF">GA0070562_0171</name>
</gene>
<comment type="caution">
    <text evidence="1">The sequence shown here is derived from an EMBL/GenBank/DDBJ whole genome shotgun (WGS) entry which is preliminary data.</text>
</comment>
<keyword evidence="2" id="KW-1185">Reference proteome</keyword>
<proteinExistence type="predicted"/>
<accession>A0ABY0KY71</accession>